<keyword evidence="3 5" id="KW-0371">Homeobox</keyword>
<dbReference type="SMART" id="SM00389">
    <property type="entry name" value="HOX"/>
    <property type="match status" value="1"/>
</dbReference>
<evidence type="ECO:0000256" key="5">
    <source>
        <dbReference type="PROSITE-ProRule" id="PRU00108"/>
    </source>
</evidence>
<evidence type="ECO:0000256" key="1">
    <source>
        <dbReference type="ARBA" id="ARBA00009661"/>
    </source>
</evidence>
<keyword evidence="9" id="KW-1185">Reference proteome</keyword>
<organism evidence="8 9">
    <name type="scientific">Hucho hucho</name>
    <name type="common">huchen</name>
    <dbReference type="NCBI Taxonomy" id="62062"/>
    <lineage>
        <taxon>Eukaryota</taxon>
        <taxon>Metazoa</taxon>
        <taxon>Chordata</taxon>
        <taxon>Craniata</taxon>
        <taxon>Vertebrata</taxon>
        <taxon>Euteleostomi</taxon>
        <taxon>Actinopterygii</taxon>
        <taxon>Neopterygii</taxon>
        <taxon>Teleostei</taxon>
        <taxon>Protacanthopterygii</taxon>
        <taxon>Salmoniformes</taxon>
        <taxon>Salmonidae</taxon>
        <taxon>Salmoninae</taxon>
        <taxon>Hucho</taxon>
    </lineage>
</organism>
<reference evidence="8" key="2">
    <citation type="submission" date="2025-08" db="UniProtKB">
        <authorList>
            <consortium name="Ensembl"/>
        </authorList>
    </citation>
    <scope>IDENTIFICATION</scope>
</reference>
<dbReference type="GO" id="GO:0005634">
    <property type="term" value="C:nucleus"/>
    <property type="evidence" value="ECO:0007669"/>
    <property type="project" value="UniProtKB-SubCell"/>
</dbReference>
<evidence type="ECO:0000313" key="8">
    <source>
        <dbReference type="Ensembl" id="ENSHHUP00000039973.1"/>
    </source>
</evidence>
<keyword evidence="2 5" id="KW-0238">DNA-binding</keyword>
<reference evidence="9" key="1">
    <citation type="submission" date="2018-06" db="EMBL/GenBank/DDBJ databases">
        <title>Genome assembly of Danube salmon.</title>
        <authorList>
            <person name="Macqueen D.J."/>
            <person name="Gundappa M.K."/>
        </authorList>
    </citation>
    <scope>NUCLEOTIDE SEQUENCE [LARGE SCALE GENOMIC DNA]</scope>
</reference>
<dbReference type="Gene3D" id="1.10.10.60">
    <property type="entry name" value="Homeodomain-like"/>
    <property type="match status" value="1"/>
</dbReference>
<name>A0A4W5MQ92_9TELE</name>
<feature type="domain" description="Homeobox" evidence="7">
    <location>
        <begin position="316"/>
        <end position="379"/>
    </location>
</feature>
<comment type="subcellular location">
    <subcellularLocation>
        <location evidence="5">Nucleus</location>
    </subcellularLocation>
</comment>
<dbReference type="PROSITE" id="PS50071">
    <property type="entry name" value="HOMEOBOX_2"/>
    <property type="match status" value="1"/>
</dbReference>
<protein>
    <submittedName>
        <fullName evidence="8">Pbx/knotted 1 homeobox 1.2</fullName>
    </submittedName>
</protein>
<dbReference type="InterPro" id="IPR001356">
    <property type="entry name" value="HD"/>
</dbReference>
<feature type="region of interest" description="Disordered" evidence="6">
    <location>
        <begin position="380"/>
        <end position="407"/>
    </location>
</feature>
<dbReference type="Proteomes" id="UP000314982">
    <property type="component" value="Unassembled WGS sequence"/>
</dbReference>
<feature type="region of interest" description="Disordered" evidence="6">
    <location>
        <begin position="67"/>
        <end position="90"/>
    </location>
</feature>
<dbReference type="Pfam" id="PF05920">
    <property type="entry name" value="Homeobox_KN"/>
    <property type="match status" value="1"/>
</dbReference>
<dbReference type="AlphaFoldDB" id="A0A4W5MQ92"/>
<proteinExistence type="inferred from homology"/>
<dbReference type="PANTHER" id="PTHR11850">
    <property type="entry name" value="HOMEOBOX PROTEIN TRANSCRIPTION FACTORS"/>
    <property type="match status" value="1"/>
</dbReference>
<dbReference type="CDD" id="cd00086">
    <property type="entry name" value="homeodomain"/>
    <property type="match status" value="1"/>
</dbReference>
<evidence type="ECO:0000256" key="3">
    <source>
        <dbReference type="ARBA" id="ARBA00023155"/>
    </source>
</evidence>
<feature type="compositionally biased region" description="Acidic residues" evidence="6">
    <location>
        <begin position="460"/>
        <end position="477"/>
    </location>
</feature>
<dbReference type="InterPro" id="IPR009057">
    <property type="entry name" value="Homeodomain-like_sf"/>
</dbReference>
<feature type="DNA-binding region" description="Homeobox" evidence="5">
    <location>
        <begin position="318"/>
        <end position="380"/>
    </location>
</feature>
<accession>A0A4W5MQ92</accession>
<sequence>MTTKTESKPMSDACVSVGLVGTQVLDWNARVLASLAATMMEAQSASLDEYPEVDEVLVQMRVGADVEGDPEQSLSEGGAGSPSAMQPQTPMDTDKQAIYRHPLFPLLALLFEKCEQSTQSSDCVSSASFNVDIENFVRSQKKEGKGFFCDDPDVDNLMVKAIQVLRIHLLELEKVSDLCKDFCSRYIACLRTKMNSETLLSGGETDSPCSPVQIQTSSPLTGTLSPQGIVMSASALQQGNVTLTTVNSAGQVLAGMSPWHTTSTGGTVYQPITVVTPQGQVVGQAISPQTIRINNTQLQLQLNQDLSSFFTQEDSSSKSNKRGVLPKSATNIMRTWLFQHIGHPYPTEDEKKQLAIQTNLTLLQVNNWFINARRRILQPMMDSSASDTPKSRKRTPQSRPTQRFWPMANNIASAGVGQEVAVDDDVTMVTMGMSVDELQTLTSDGATLAMQQVMMGGHSEEEEGESEEEEEEEDEGGDMAGLE</sequence>
<dbReference type="InterPro" id="IPR050224">
    <property type="entry name" value="TALE_homeobox"/>
</dbReference>
<evidence type="ECO:0000256" key="4">
    <source>
        <dbReference type="ARBA" id="ARBA00023242"/>
    </source>
</evidence>
<dbReference type="SUPFAM" id="SSF46689">
    <property type="entry name" value="Homeodomain-like"/>
    <property type="match status" value="1"/>
</dbReference>
<evidence type="ECO:0000313" key="9">
    <source>
        <dbReference type="Proteomes" id="UP000314982"/>
    </source>
</evidence>
<dbReference type="Pfam" id="PF16493">
    <property type="entry name" value="Meis_PKNOX_N"/>
    <property type="match status" value="1"/>
</dbReference>
<evidence type="ECO:0000256" key="6">
    <source>
        <dbReference type="SAM" id="MobiDB-lite"/>
    </source>
</evidence>
<dbReference type="STRING" id="62062.ENSHHUP00000039973"/>
<evidence type="ECO:0000256" key="2">
    <source>
        <dbReference type="ARBA" id="ARBA00023125"/>
    </source>
</evidence>
<dbReference type="Ensembl" id="ENSHHUT00000041524.1">
    <property type="protein sequence ID" value="ENSHHUP00000039973.1"/>
    <property type="gene ID" value="ENSHHUG00000024768.1"/>
</dbReference>
<dbReference type="GO" id="GO:0003677">
    <property type="term" value="F:DNA binding"/>
    <property type="evidence" value="ECO:0007669"/>
    <property type="project" value="UniProtKB-UniRule"/>
</dbReference>
<feature type="region of interest" description="Disordered" evidence="6">
    <location>
        <begin position="455"/>
        <end position="483"/>
    </location>
</feature>
<dbReference type="InterPro" id="IPR008422">
    <property type="entry name" value="KN_HD"/>
</dbReference>
<comment type="similarity">
    <text evidence="1">Belongs to the TALE/MEIS homeobox family.</text>
</comment>
<dbReference type="GO" id="GO:0006355">
    <property type="term" value="P:regulation of DNA-templated transcription"/>
    <property type="evidence" value="ECO:0007669"/>
    <property type="project" value="InterPro"/>
</dbReference>
<evidence type="ECO:0000259" key="7">
    <source>
        <dbReference type="PROSITE" id="PS50071"/>
    </source>
</evidence>
<dbReference type="GeneTree" id="ENSGT00940000159505"/>
<dbReference type="InterPro" id="IPR032453">
    <property type="entry name" value="PKNOX/Meis_N"/>
</dbReference>
<dbReference type="FunFam" id="1.10.10.60:FF:000004">
    <property type="entry name" value="Meis2 homeobox isoform 2c"/>
    <property type="match status" value="1"/>
</dbReference>
<reference evidence="8" key="3">
    <citation type="submission" date="2025-09" db="UniProtKB">
        <authorList>
            <consortium name="Ensembl"/>
        </authorList>
    </citation>
    <scope>IDENTIFICATION</scope>
</reference>
<keyword evidence="4 5" id="KW-0539">Nucleus</keyword>